<protein>
    <recommendedName>
        <fullName evidence="10">Bifunctional enzyme IspD/IspF</fullName>
    </recommendedName>
    <domain>
        <recommendedName>
            <fullName evidence="10">2-C-methyl-D-erythritol 4-phosphate cytidylyltransferase</fullName>
            <ecNumber evidence="10">2.7.7.60</ecNumber>
        </recommendedName>
        <alternativeName>
            <fullName evidence="10">4-diphosphocytidyl-2C-methyl-D-erythritol synthase</fullName>
        </alternativeName>
        <alternativeName>
            <fullName evidence="10">MEP cytidylyltransferase</fullName>
            <shortName evidence="10">MCT</shortName>
        </alternativeName>
    </domain>
    <domain>
        <recommendedName>
            <fullName evidence="10">2-C-methyl-D-erythritol 2,4-cyclodiphosphate synthase</fullName>
            <shortName evidence="10">MECDP-synthase</shortName>
            <shortName evidence="10">MECPP-synthase</shortName>
            <shortName evidence="10">MECPS</shortName>
            <ecNumber evidence="10">4.6.1.12</ecNumber>
        </recommendedName>
    </domain>
</protein>
<dbReference type="CDD" id="cd02516">
    <property type="entry name" value="CDP-ME_synthetase"/>
    <property type="match status" value="1"/>
</dbReference>
<comment type="similarity">
    <text evidence="10">In the N-terminal section; belongs to the IspD/TarI cytidylyltransferase family. IspD subfamily.</text>
</comment>
<comment type="catalytic activity">
    <reaction evidence="1 10">
        <text>4-CDP-2-C-methyl-D-erythritol 2-phosphate = 2-C-methyl-D-erythritol 2,4-cyclic diphosphate + CMP</text>
        <dbReference type="Rhea" id="RHEA:23864"/>
        <dbReference type="ChEBI" id="CHEBI:57919"/>
        <dbReference type="ChEBI" id="CHEBI:58483"/>
        <dbReference type="ChEBI" id="CHEBI:60377"/>
        <dbReference type="EC" id="4.6.1.12"/>
    </reaction>
</comment>
<comment type="caution">
    <text evidence="12">The sequence shown here is derived from an EMBL/GenBank/DDBJ whole genome shotgun (WGS) entry which is preliminary data.</text>
</comment>
<gene>
    <name evidence="12" type="primary">ispD</name>
    <name evidence="10" type="synonym">ispDF</name>
    <name evidence="12" type="ORF">E7027_00650</name>
</gene>
<dbReference type="CDD" id="cd00554">
    <property type="entry name" value="MECDP_synthase"/>
    <property type="match status" value="1"/>
</dbReference>
<feature type="site" description="Transition state stabilizer" evidence="10">
    <location>
        <position position="258"/>
    </location>
</feature>
<feature type="binding site" evidence="10">
    <location>
        <position position="266"/>
    </location>
    <ligand>
        <name>a divalent metal cation</name>
        <dbReference type="ChEBI" id="CHEBI:60240"/>
    </ligand>
</feature>
<dbReference type="HAMAP" id="MF_01520">
    <property type="entry name" value="IspDF"/>
    <property type="match status" value="1"/>
</dbReference>
<feature type="binding site" evidence="10">
    <location>
        <position position="366"/>
    </location>
    <ligand>
        <name>4-CDP-2-C-methyl-D-erythritol 2-phosphate</name>
        <dbReference type="ChEBI" id="CHEBI:57919"/>
    </ligand>
</feature>
<feature type="binding site" evidence="10">
    <location>
        <position position="234"/>
    </location>
    <ligand>
        <name>a divalent metal cation</name>
        <dbReference type="ChEBI" id="CHEBI:60240"/>
    </ligand>
</feature>
<evidence type="ECO:0000256" key="6">
    <source>
        <dbReference type="ARBA" id="ARBA00022723"/>
    </source>
</evidence>
<reference evidence="12" key="1">
    <citation type="submission" date="2019-04" db="EMBL/GenBank/DDBJ databases">
        <title>Evolution of Biomass-Degrading Anaerobic Consortia Revealed by Metagenomics.</title>
        <authorList>
            <person name="Peng X."/>
        </authorList>
    </citation>
    <scope>NUCLEOTIDE SEQUENCE</scope>
    <source>
        <strain evidence="12">SIG66</strain>
    </source>
</reference>
<feature type="binding site" evidence="10">
    <location>
        <begin position="232"/>
        <end position="234"/>
    </location>
    <ligand>
        <name>4-CDP-2-C-methyl-D-erythritol 2-phosphate</name>
        <dbReference type="ChEBI" id="CHEBI:57919"/>
    </ligand>
</feature>
<dbReference type="InterPro" id="IPR050088">
    <property type="entry name" value="IspD/TarI_cytidylyltransf_bact"/>
</dbReference>
<comment type="pathway">
    <text evidence="3 10">Isoprenoid biosynthesis; isopentenyl diphosphate biosynthesis via DXP pathway; isopentenyl diphosphate from 1-deoxy-D-xylulose 5-phosphate: step 4/6.</text>
</comment>
<comment type="function">
    <text evidence="10">Bifunctional enzyme that catalyzes the formation of 4-diphosphocytidyl-2-C-methyl-D-erythritol from CTP and 2-C-methyl-D-erythritol 4-phosphate (MEP) (IspD), and catalyzes the conversion of 4-diphosphocytidyl-2-C-methyl-D-erythritol 2-phosphate (CDP-ME2P) to 2-C-methyl-D-erythritol 2,4-cyclodiphosphate (ME-CPP) with a corresponding release of cytidine 5-monophosphate (CMP) (IspF).</text>
</comment>
<organism evidence="12 13">
    <name type="scientific">Candidatus Avelusimicrobium gallicola</name>
    <dbReference type="NCBI Taxonomy" id="2562704"/>
    <lineage>
        <taxon>Bacteria</taxon>
        <taxon>Pseudomonadati</taxon>
        <taxon>Elusimicrobiota</taxon>
        <taxon>Elusimicrobia</taxon>
        <taxon>Elusimicrobiales</taxon>
        <taxon>Elusimicrobiaceae</taxon>
        <taxon>Candidatus Avelusimicrobium</taxon>
    </lineage>
</organism>
<keyword evidence="6 10" id="KW-0479">Metal-binding</keyword>
<feature type="site" description="Transition state stabilizer" evidence="10">
    <location>
        <position position="357"/>
    </location>
</feature>
<dbReference type="FunFam" id="3.90.550.10:FF:000003">
    <property type="entry name" value="2-C-methyl-D-erythritol 4-phosphate cytidylyltransferase"/>
    <property type="match status" value="1"/>
</dbReference>
<dbReference type="GO" id="GO:0050518">
    <property type="term" value="F:2-C-methyl-D-erythritol 4-phosphate cytidylyltransferase activity"/>
    <property type="evidence" value="ECO:0007669"/>
    <property type="project" value="UniProtKB-UniRule"/>
</dbReference>
<comment type="caution">
    <text evidence="10">Lacks conserved residue(s) required for the propagation of feature annotation.</text>
</comment>
<accession>A0A928DR32</accession>
<dbReference type="AlphaFoldDB" id="A0A928DR32"/>
<feature type="site" description="Transition state stabilizer" evidence="10">
    <location>
        <position position="20"/>
    </location>
</feature>
<dbReference type="InterPro" id="IPR036571">
    <property type="entry name" value="MECDP_synthase_sf"/>
</dbReference>
<keyword evidence="5 10" id="KW-0548">Nucleotidyltransferase</keyword>
<dbReference type="EC" id="4.6.1.12" evidence="10"/>
<dbReference type="InterPro" id="IPR029044">
    <property type="entry name" value="Nucleotide-diphossugar_trans"/>
</dbReference>
<evidence type="ECO:0000256" key="1">
    <source>
        <dbReference type="ARBA" id="ARBA00000200"/>
    </source>
</evidence>
<comment type="similarity">
    <text evidence="10">In the C-terminal section; belongs to the IspF family.</text>
</comment>
<dbReference type="EC" id="2.7.7.60" evidence="10"/>
<evidence type="ECO:0000313" key="13">
    <source>
        <dbReference type="Proteomes" id="UP000725649"/>
    </source>
</evidence>
<proteinExistence type="inferred from homology"/>
<dbReference type="NCBIfam" id="TIGR00453">
    <property type="entry name" value="ispD"/>
    <property type="match status" value="1"/>
</dbReference>
<dbReference type="SUPFAM" id="SSF53448">
    <property type="entry name" value="Nucleotide-diphospho-sugar transferases"/>
    <property type="match status" value="1"/>
</dbReference>
<evidence type="ECO:0000256" key="10">
    <source>
        <dbReference type="HAMAP-Rule" id="MF_01520"/>
    </source>
</evidence>
<dbReference type="PROSITE" id="PS01350">
    <property type="entry name" value="ISPF"/>
    <property type="match status" value="1"/>
</dbReference>
<feature type="binding site" evidence="10">
    <location>
        <begin position="258"/>
        <end position="259"/>
    </location>
    <ligand>
        <name>4-CDP-2-C-methyl-D-erythritol 2-phosphate</name>
        <dbReference type="ChEBI" id="CHEBI:57919"/>
    </ligand>
</feature>
<feature type="site" description="Positions MEP for the nucleophilic attack" evidence="10">
    <location>
        <position position="205"/>
    </location>
</feature>
<keyword evidence="9 10" id="KW-0511">Multifunctional enzyme</keyword>
<evidence type="ECO:0000256" key="8">
    <source>
        <dbReference type="ARBA" id="ARBA00023239"/>
    </source>
</evidence>
<evidence type="ECO:0000259" key="11">
    <source>
        <dbReference type="Pfam" id="PF02542"/>
    </source>
</evidence>
<evidence type="ECO:0000256" key="4">
    <source>
        <dbReference type="ARBA" id="ARBA00022679"/>
    </source>
</evidence>
<keyword evidence="8 10" id="KW-0456">Lyase</keyword>
<evidence type="ECO:0000256" key="7">
    <source>
        <dbReference type="ARBA" id="ARBA00023229"/>
    </source>
</evidence>
<feature type="region of interest" description="2-C-methyl-D-erythritol 4-phosphate cytidylyltransferase" evidence="10">
    <location>
        <begin position="1"/>
        <end position="226"/>
    </location>
</feature>
<comment type="pathway">
    <text evidence="10">Isoprenoid biosynthesis; isopentenyl diphosphate biosynthesis via DXP pathway; isopentenyl diphosphate from 1-deoxy-D-xylulose 5-phosphate: step 2/6.</text>
</comment>
<feature type="domain" description="2-C-methyl-D-erythritol 2,4-cyclodiphosphate synthase" evidence="11">
    <location>
        <begin position="226"/>
        <end position="378"/>
    </location>
</feature>
<dbReference type="InterPro" id="IPR001228">
    <property type="entry name" value="IspD"/>
</dbReference>
<comment type="catalytic activity">
    <reaction evidence="10">
        <text>2-C-methyl-D-erythritol 4-phosphate + CTP + H(+) = 4-CDP-2-C-methyl-D-erythritol + diphosphate</text>
        <dbReference type="Rhea" id="RHEA:13429"/>
        <dbReference type="ChEBI" id="CHEBI:15378"/>
        <dbReference type="ChEBI" id="CHEBI:33019"/>
        <dbReference type="ChEBI" id="CHEBI:37563"/>
        <dbReference type="ChEBI" id="CHEBI:57823"/>
        <dbReference type="ChEBI" id="CHEBI:58262"/>
        <dbReference type="EC" id="2.7.7.60"/>
    </reaction>
</comment>
<dbReference type="GO" id="GO:0019288">
    <property type="term" value="P:isopentenyl diphosphate biosynthetic process, methylerythritol 4-phosphate pathway"/>
    <property type="evidence" value="ECO:0007669"/>
    <property type="project" value="UniProtKB-UniRule"/>
</dbReference>
<sequence length="385" mass="41925">MKKETGFSSAVIVAGGSGTRMGRPKQMLPLGGKPVLVRSIEAFKRTCGVREIVVVTPPENRPVLESYFTDLIFADPGTTRLESVKNGFMKTSAAAETVAVHDGARPLVNPARIEDCLAEAKQHGAAVLAVPVKDTVKICEKSVVKQTLDRSVLWAAQTPQCYRREVLWNALEKFGNEKDATDESQLVEKTGVAVRVVLSDYQNNKITTPEDLIFAEALVSEQVQYRTGFGFDLHRLEEGRKLFLGGAEIPHTKGFLGHSDGDLVLHALCDAVLGALCAGEIGILFPPTDESIKGISSVTITKKVLEVVRAHRAEIVHLDATVITQEPKIKPHYDTVRKSLANVFEMPIENISFKSKSHEHVGEIGRGEAAMCHAVATVKITQGEK</sequence>
<keyword evidence="7 10" id="KW-0414">Isoprene biosynthesis</keyword>
<dbReference type="Gene3D" id="3.90.550.10">
    <property type="entry name" value="Spore Coat Polysaccharide Biosynthesis Protein SpsA, Chain A"/>
    <property type="match status" value="1"/>
</dbReference>
<dbReference type="Proteomes" id="UP000725649">
    <property type="component" value="Unassembled WGS sequence"/>
</dbReference>
<dbReference type="InterPro" id="IPR034683">
    <property type="entry name" value="IspD/TarI"/>
</dbReference>
<dbReference type="GO" id="GO:0008685">
    <property type="term" value="F:2-C-methyl-D-erythritol 2,4-cyclodiphosphate synthase activity"/>
    <property type="evidence" value="ECO:0007669"/>
    <property type="project" value="UniProtKB-UniRule"/>
</dbReference>
<feature type="site" description="Positions MEP for the nucleophilic attack" evidence="10">
    <location>
        <position position="150"/>
    </location>
</feature>
<evidence type="ECO:0000313" key="12">
    <source>
        <dbReference type="EMBL" id="MBE6420649.1"/>
    </source>
</evidence>
<dbReference type="Gene3D" id="3.30.1330.50">
    <property type="entry name" value="2-C-methyl-D-erythritol 2,4-cyclodiphosphate synthase"/>
    <property type="match status" value="1"/>
</dbReference>
<feature type="site" description="Transition state stabilizer" evidence="10">
    <location>
        <position position="25"/>
    </location>
</feature>
<evidence type="ECO:0000256" key="9">
    <source>
        <dbReference type="ARBA" id="ARBA00023268"/>
    </source>
</evidence>
<keyword evidence="4 10" id="KW-0808">Transferase</keyword>
<dbReference type="HAMAP" id="MF_00108">
    <property type="entry name" value="IspD"/>
    <property type="match status" value="1"/>
</dbReference>
<comment type="cofactor">
    <cofactor evidence="2 10">
        <name>a divalent metal cation</name>
        <dbReference type="ChEBI" id="CHEBI:60240"/>
    </cofactor>
</comment>
<feature type="binding site" evidence="10">
    <location>
        <position position="232"/>
    </location>
    <ligand>
        <name>a divalent metal cation</name>
        <dbReference type="ChEBI" id="CHEBI:60240"/>
    </ligand>
</feature>
<dbReference type="Pfam" id="PF02542">
    <property type="entry name" value="YgbB"/>
    <property type="match status" value="1"/>
</dbReference>
<dbReference type="InterPro" id="IPR020555">
    <property type="entry name" value="MECDP_synthase_CS"/>
</dbReference>
<dbReference type="InterPro" id="IPR026596">
    <property type="entry name" value="IspD/F"/>
</dbReference>
<dbReference type="GO" id="GO:0046872">
    <property type="term" value="F:metal ion binding"/>
    <property type="evidence" value="ECO:0007669"/>
    <property type="project" value="UniProtKB-KW"/>
</dbReference>
<name>A0A928DR32_9BACT</name>
<dbReference type="InterPro" id="IPR003526">
    <property type="entry name" value="MECDP_synthase"/>
</dbReference>
<dbReference type="PANTHER" id="PTHR32125:SF4">
    <property type="entry name" value="2-C-METHYL-D-ERYTHRITOL 4-PHOSPHATE CYTIDYLYLTRANSFERASE, CHLOROPLASTIC"/>
    <property type="match status" value="1"/>
</dbReference>
<evidence type="ECO:0000256" key="5">
    <source>
        <dbReference type="ARBA" id="ARBA00022695"/>
    </source>
</evidence>
<dbReference type="NCBIfam" id="TIGR00151">
    <property type="entry name" value="ispF"/>
    <property type="match status" value="1"/>
</dbReference>
<evidence type="ECO:0000256" key="3">
    <source>
        <dbReference type="ARBA" id="ARBA00004709"/>
    </source>
</evidence>
<dbReference type="HAMAP" id="MF_00107">
    <property type="entry name" value="IspF"/>
    <property type="match status" value="1"/>
</dbReference>
<dbReference type="PANTHER" id="PTHR32125">
    <property type="entry name" value="2-C-METHYL-D-ERYTHRITOL 4-PHOSPHATE CYTIDYLYLTRANSFERASE, CHLOROPLASTIC"/>
    <property type="match status" value="1"/>
</dbReference>
<dbReference type="GO" id="GO:0016114">
    <property type="term" value="P:terpenoid biosynthetic process"/>
    <property type="evidence" value="ECO:0007669"/>
    <property type="project" value="InterPro"/>
</dbReference>
<dbReference type="EMBL" id="SUVG01000001">
    <property type="protein sequence ID" value="MBE6420649.1"/>
    <property type="molecule type" value="Genomic_DNA"/>
</dbReference>
<dbReference type="SUPFAM" id="SSF69765">
    <property type="entry name" value="IpsF-like"/>
    <property type="match status" value="1"/>
</dbReference>
<feature type="region of interest" description="2-C-methyl-D-erythritol 2,4-cyclodiphosphate synthase" evidence="10">
    <location>
        <begin position="226"/>
        <end position="385"/>
    </location>
</feature>
<dbReference type="Pfam" id="PF01128">
    <property type="entry name" value="IspD"/>
    <property type="match status" value="1"/>
</dbReference>
<evidence type="ECO:0000256" key="2">
    <source>
        <dbReference type="ARBA" id="ARBA00001968"/>
    </source>
</evidence>